<dbReference type="InterPro" id="IPR044643">
    <property type="entry name" value="TrpF_fam"/>
</dbReference>
<evidence type="ECO:0000256" key="9">
    <source>
        <dbReference type="HAMAP-Rule" id="MF_00135"/>
    </source>
</evidence>
<dbReference type="EC" id="5.3.1.24" evidence="3 9"/>
<dbReference type="Proteomes" id="UP000245206">
    <property type="component" value="Unassembled WGS sequence"/>
</dbReference>
<dbReference type="Gene3D" id="3.20.20.70">
    <property type="entry name" value="Aldolase class I"/>
    <property type="match status" value="1"/>
</dbReference>
<sequence length="210" mass="23570">MGTDTKIKICGIKDFATLELCHELGVDFVGLNFSPKSPRGINRRIAEEILSIRHLPGFPKLVFLFFENSTEEILSLTKEFKPDLVQLIRGDHFLTKEIWETFTNQKQLLPAIRIQSPIDSDEELELKSPLVILDSFQKGLGGGSGHIFPWEYVTKVKRPYLLAGGITPNNVQLALNTLKPYGIDVASGVETDGKKDPNKIKELVQNVRNL</sequence>
<comment type="catalytic activity">
    <reaction evidence="1 9">
        <text>N-(5-phospho-beta-D-ribosyl)anthranilate = 1-(2-carboxyphenylamino)-1-deoxy-D-ribulose 5-phosphate</text>
        <dbReference type="Rhea" id="RHEA:21540"/>
        <dbReference type="ChEBI" id="CHEBI:18277"/>
        <dbReference type="ChEBI" id="CHEBI:58613"/>
        <dbReference type="EC" id="5.3.1.24"/>
    </reaction>
</comment>
<evidence type="ECO:0000313" key="11">
    <source>
        <dbReference type="EMBL" id="GBF42638.1"/>
    </source>
</evidence>
<dbReference type="Pfam" id="PF00697">
    <property type="entry name" value="PRAI"/>
    <property type="match status" value="1"/>
</dbReference>
<dbReference type="SUPFAM" id="SSF51366">
    <property type="entry name" value="Ribulose-phoshate binding barrel"/>
    <property type="match status" value="1"/>
</dbReference>
<dbReference type="InterPro" id="IPR011060">
    <property type="entry name" value="RibuloseP-bd_barrel"/>
</dbReference>
<dbReference type="AlphaFoldDB" id="A0A2P2DDG4"/>
<evidence type="ECO:0000256" key="6">
    <source>
        <dbReference type="ARBA" id="ARBA00022822"/>
    </source>
</evidence>
<keyword evidence="6 9" id="KW-0822">Tryptophan biosynthesis</keyword>
<dbReference type="EMBL" id="BFAZ01000009">
    <property type="protein sequence ID" value="GBF42638.1"/>
    <property type="molecule type" value="Genomic_DNA"/>
</dbReference>
<dbReference type="PANTHER" id="PTHR42894:SF1">
    <property type="entry name" value="N-(5'-PHOSPHORIBOSYL)ANTHRANILATE ISOMERASE"/>
    <property type="match status" value="1"/>
</dbReference>
<evidence type="ECO:0000256" key="1">
    <source>
        <dbReference type="ARBA" id="ARBA00001164"/>
    </source>
</evidence>
<evidence type="ECO:0000256" key="2">
    <source>
        <dbReference type="ARBA" id="ARBA00004664"/>
    </source>
</evidence>
<name>A0A2P2DDG4_9LEPT</name>
<protein>
    <recommendedName>
        <fullName evidence="4 9">N-(5'-phosphoribosyl)anthranilate isomerase</fullName>
        <shortName evidence="9">PRAI</shortName>
        <ecNumber evidence="3 9">5.3.1.24</ecNumber>
    </recommendedName>
</protein>
<evidence type="ECO:0000313" key="12">
    <source>
        <dbReference type="Proteomes" id="UP000245206"/>
    </source>
</evidence>
<feature type="domain" description="N-(5'phosphoribosyl) anthranilate isomerase (PRAI)" evidence="10">
    <location>
        <begin position="7"/>
        <end position="206"/>
    </location>
</feature>
<evidence type="ECO:0000256" key="4">
    <source>
        <dbReference type="ARBA" id="ARBA00022272"/>
    </source>
</evidence>
<evidence type="ECO:0000256" key="7">
    <source>
        <dbReference type="ARBA" id="ARBA00023141"/>
    </source>
</evidence>
<evidence type="ECO:0000259" key="10">
    <source>
        <dbReference type="Pfam" id="PF00697"/>
    </source>
</evidence>
<accession>A0A2P2DDG4</accession>
<comment type="caution">
    <text evidence="11">The sequence shown here is derived from an EMBL/GenBank/DDBJ whole genome shotgun (WGS) entry which is preliminary data.</text>
</comment>
<gene>
    <name evidence="9 11" type="primary">trpF</name>
    <name evidence="11" type="ORF">LPTSP2_19280</name>
</gene>
<keyword evidence="5 9" id="KW-0028">Amino-acid biosynthesis</keyword>
<dbReference type="GO" id="GO:0000162">
    <property type="term" value="P:L-tryptophan biosynthetic process"/>
    <property type="evidence" value="ECO:0007669"/>
    <property type="project" value="UniProtKB-UniRule"/>
</dbReference>
<dbReference type="RefSeq" id="WP_108959722.1">
    <property type="nucleotide sequence ID" value="NZ_BFAZ01000009.1"/>
</dbReference>
<keyword evidence="8 9" id="KW-0413">Isomerase</keyword>
<dbReference type="CDD" id="cd00405">
    <property type="entry name" value="PRAI"/>
    <property type="match status" value="1"/>
</dbReference>
<evidence type="ECO:0000256" key="8">
    <source>
        <dbReference type="ARBA" id="ARBA00023235"/>
    </source>
</evidence>
<dbReference type="GO" id="GO:0004640">
    <property type="term" value="F:phosphoribosylanthranilate isomerase activity"/>
    <property type="evidence" value="ECO:0007669"/>
    <property type="project" value="UniProtKB-UniRule"/>
</dbReference>
<dbReference type="PANTHER" id="PTHR42894">
    <property type="entry name" value="N-(5'-PHOSPHORIBOSYL)ANTHRANILATE ISOMERASE"/>
    <property type="match status" value="1"/>
</dbReference>
<keyword evidence="7 9" id="KW-0057">Aromatic amino acid biosynthesis</keyword>
<dbReference type="OrthoDB" id="9786954at2"/>
<evidence type="ECO:0000256" key="3">
    <source>
        <dbReference type="ARBA" id="ARBA00012572"/>
    </source>
</evidence>
<proteinExistence type="inferred from homology"/>
<organism evidence="11 12">
    <name type="scientific">Leptospira ellinghausenii</name>
    <dbReference type="NCBI Taxonomy" id="1917822"/>
    <lineage>
        <taxon>Bacteria</taxon>
        <taxon>Pseudomonadati</taxon>
        <taxon>Spirochaetota</taxon>
        <taxon>Spirochaetia</taxon>
        <taxon>Leptospirales</taxon>
        <taxon>Leptospiraceae</taxon>
        <taxon>Leptospira</taxon>
    </lineage>
</organism>
<dbReference type="InterPro" id="IPR013785">
    <property type="entry name" value="Aldolase_TIM"/>
</dbReference>
<comment type="pathway">
    <text evidence="2 9">Amino-acid biosynthesis; L-tryptophan biosynthesis; L-tryptophan from chorismate: step 3/5.</text>
</comment>
<comment type="similarity">
    <text evidence="9">Belongs to the TrpF family.</text>
</comment>
<dbReference type="UniPathway" id="UPA00035">
    <property type="reaction ID" value="UER00042"/>
</dbReference>
<evidence type="ECO:0000256" key="5">
    <source>
        <dbReference type="ARBA" id="ARBA00022605"/>
    </source>
</evidence>
<keyword evidence="12" id="KW-1185">Reference proteome</keyword>
<dbReference type="InterPro" id="IPR001240">
    <property type="entry name" value="PRAI_dom"/>
</dbReference>
<dbReference type="HAMAP" id="MF_00135">
    <property type="entry name" value="PRAI"/>
    <property type="match status" value="1"/>
</dbReference>
<reference evidence="12" key="1">
    <citation type="journal article" date="2019" name="Microbiol. Immunol.">
        <title>Molecular and phenotypic characterization of Leptospira johnsonii sp. nov., Leptospira ellinghausenii sp. nov. and Leptospira ryugenii sp. nov. isolated from soil and water in Japan.</title>
        <authorList>
            <person name="Masuzawa T."/>
            <person name="Saito M."/>
            <person name="Nakao R."/>
            <person name="Nikaido Y."/>
            <person name="Matsumoto M."/>
            <person name="Ogawa M."/>
            <person name="Yokoyama M."/>
            <person name="Hidaka Y."/>
            <person name="Tomita J."/>
            <person name="Sakakibara K."/>
            <person name="Suzuki K."/>
            <person name="Yasuda S."/>
            <person name="Sato H."/>
            <person name="Yamaguchi M."/>
            <person name="Yoshida S.I."/>
            <person name="Koizumi N."/>
            <person name="Kawamura Y."/>
        </authorList>
    </citation>
    <scope>NUCLEOTIDE SEQUENCE [LARGE SCALE GENOMIC DNA]</scope>
    <source>
        <strain evidence="12">E18</strain>
    </source>
</reference>